<evidence type="ECO:0000256" key="4">
    <source>
        <dbReference type="ARBA" id="ARBA00022490"/>
    </source>
</evidence>
<evidence type="ECO:0000256" key="5">
    <source>
        <dbReference type="ARBA" id="ARBA00022927"/>
    </source>
</evidence>
<evidence type="ECO:0000256" key="2">
    <source>
        <dbReference type="ARBA" id="ARBA00004496"/>
    </source>
</evidence>
<dbReference type="PROSITE" id="PS50166">
    <property type="entry name" value="IMPORTIN_B_NT"/>
    <property type="match status" value="1"/>
</dbReference>
<dbReference type="Gene3D" id="1.25.10.10">
    <property type="entry name" value="Leucine-rich Repeat Variant"/>
    <property type="match status" value="1"/>
</dbReference>
<dbReference type="OrthoDB" id="760868at2759"/>
<keyword evidence="10" id="KW-1185">Reference proteome</keyword>
<keyword evidence="4" id="KW-0963">Cytoplasm</keyword>
<dbReference type="GO" id="GO:0005829">
    <property type="term" value="C:cytosol"/>
    <property type="evidence" value="ECO:0007669"/>
    <property type="project" value="TreeGrafter"/>
</dbReference>
<evidence type="ECO:0000256" key="7">
    <source>
        <dbReference type="SAM" id="MobiDB-lite"/>
    </source>
</evidence>
<evidence type="ECO:0000256" key="3">
    <source>
        <dbReference type="ARBA" id="ARBA00022448"/>
    </source>
</evidence>
<feature type="domain" description="Importin N-terminal" evidence="8">
    <location>
        <begin position="24"/>
        <end position="102"/>
    </location>
</feature>
<protein>
    <recommendedName>
        <fullName evidence="8">Importin N-terminal domain-containing protein</fullName>
    </recommendedName>
</protein>
<dbReference type="STRING" id="946122.A0A0C2TII7"/>
<dbReference type="PANTHER" id="PTHR10997:SF18">
    <property type="entry name" value="D-IMPORTIN 7_RANBP7"/>
    <property type="match status" value="1"/>
</dbReference>
<evidence type="ECO:0000313" key="10">
    <source>
        <dbReference type="Proteomes" id="UP000054549"/>
    </source>
</evidence>
<dbReference type="GO" id="GO:0006606">
    <property type="term" value="P:protein import into nucleus"/>
    <property type="evidence" value="ECO:0007669"/>
    <property type="project" value="TreeGrafter"/>
</dbReference>
<dbReference type="EMBL" id="KN818234">
    <property type="protein sequence ID" value="KIL66794.1"/>
    <property type="molecule type" value="Genomic_DNA"/>
</dbReference>
<dbReference type="HOGENOM" id="CLU_004196_0_0_1"/>
<evidence type="ECO:0000259" key="8">
    <source>
        <dbReference type="PROSITE" id="PS50166"/>
    </source>
</evidence>
<gene>
    <name evidence="9" type="ORF">M378DRAFT_160298</name>
</gene>
<dbReference type="InParanoid" id="A0A0C2TII7"/>
<comment type="subcellular location">
    <subcellularLocation>
        <location evidence="2">Cytoplasm</location>
    </subcellularLocation>
    <subcellularLocation>
        <location evidence="1">Nucleus</location>
    </subcellularLocation>
</comment>
<feature type="region of interest" description="Disordered" evidence="7">
    <location>
        <begin position="951"/>
        <end position="979"/>
    </location>
</feature>
<dbReference type="AlphaFoldDB" id="A0A0C2TII7"/>
<evidence type="ECO:0000256" key="1">
    <source>
        <dbReference type="ARBA" id="ARBA00004123"/>
    </source>
</evidence>
<dbReference type="Proteomes" id="UP000054549">
    <property type="component" value="Unassembled WGS sequence"/>
</dbReference>
<dbReference type="InterPro" id="IPR016024">
    <property type="entry name" value="ARM-type_fold"/>
</dbReference>
<dbReference type="GO" id="GO:0005635">
    <property type="term" value="C:nuclear envelope"/>
    <property type="evidence" value="ECO:0007669"/>
    <property type="project" value="TreeGrafter"/>
</dbReference>
<proteinExistence type="predicted"/>
<dbReference type="GO" id="GO:0031267">
    <property type="term" value="F:small GTPase binding"/>
    <property type="evidence" value="ECO:0007669"/>
    <property type="project" value="InterPro"/>
</dbReference>
<keyword evidence="5" id="KW-0653">Protein transport</keyword>
<dbReference type="SMART" id="SM00913">
    <property type="entry name" value="IBN_N"/>
    <property type="match status" value="1"/>
</dbReference>
<dbReference type="SUPFAM" id="SSF48371">
    <property type="entry name" value="ARM repeat"/>
    <property type="match status" value="1"/>
</dbReference>
<keyword evidence="3" id="KW-0813">Transport</keyword>
<dbReference type="Pfam" id="PF03810">
    <property type="entry name" value="IBN_N"/>
    <property type="match status" value="1"/>
</dbReference>
<feature type="compositionally biased region" description="Acidic residues" evidence="7">
    <location>
        <begin position="959"/>
        <end position="978"/>
    </location>
</feature>
<dbReference type="PANTHER" id="PTHR10997">
    <property type="entry name" value="IMPORTIN-7, 8, 11"/>
    <property type="match status" value="1"/>
</dbReference>
<dbReference type="InterPro" id="IPR001494">
    <property type="entry name" value="Importin-beta_N"/>
</dbReference>
<organism evidence="9 10">
    <name type="scientific">Amanita muscaria (strain Koide BX008)</name>
    <dbReference type="NCBI Taxonomy" id="946122"/>
    <lineage>
        <taxon>Eukaryota</taxon>
        <taxon>Fungi</taxon>
        <taxon>Dikarya</taxon>
        <taxon>Basidiomycota</taxon>
        <taxon>Agaricomycotina</taxon>
        <taxon>Agaricomycetes</taxon>
        <taxon>Agaricomycetidae</taxon>
        <taxon>Agaricales</taxon>
        <taxon>Pluteineae</taxon>
        <taxon>Amanitaceae</taxon>
        <taxon>Amanita</taxon>
    </lineage>
</organism>
<reference evidence="9 10" key="1">
    <citation type="submission" date="2014-04" db="EMBL/GenBank/DDBJ databases">
        <title>Evolutionary Origins and Diversification of the Mycorrhizal Mutualists.</title>
        <authorList>
            <consortium name="DOE Joint Genome Institute"/>
            <consortium name="Mycorrhizal Genomics Consortium"/>
            <person name="Kohler A."/>
            <person name="Kuo A."/>
            <person name="Nagy L.G."/>
            <person name="Floudas D."/>
            <person name="Copeland A."/>
            <person name="Barry K.W."/>
            <person name="Cichocki N."/>
            <person name="Veneault-Fourrey C."/>
            <person name="LaButti K."/>
            <person name="Lindquist E.A."/>
            <person name="Lipzen A."/>
            <person name="Lundell T."/>
            <person name="Morin E."/>
            <person name="Murat C."/>
            <person name="Riley R."/>
            <person name="Ohm R."/>
            <person name="Sun H."/>
            <person name="Tunlid A."/>
            <person name="Henrissat B."/>
            <person name="Grigoriev I.V."/>
            <person name="Hibbett D.S."/>
            <person name="Martin F."/>
        </authorList>
    </citation>
    <scope>NUCLEOTIDE SEQUENCE [LARGE SCALE GENOMIC DNA]</scope>
    <source>
        <strain evidence="9 10">Koide BX008</strain>
    </source>
</reference>
<name>A0A0C2TII7_AMAMK</name>
<dbReference type="FunCoup" id="A0A0C2TII7">
    <property type="interactions" value="786"/>
</dbReference>
<sequence length="1039" mass="116529">MDLQTLSNLFSTTLSPDPNVRKAGELQIRKIAGEPGMVSALLQIIASDSIDPATRQSCSVWLKNRVQTCYVLDPSLRRVDHSPVPNTDREALRAHILPLLAASPSRSINVQLAATLKNIISHDFPERWPNLLNDIKNLLTSNDVRQVHAGCVAVLEAVRAFRFRQDTEIRPRMVNELFPTLVDIGSRMLQTPPNASQDIPTMLHLIIKSYRTSISIDLSAHQQSAESIMPWGQLLFSTVNLQLTKEAVPEAEDEREECEWWKAKKWAYSVLDTLFHRYGNPSQLPTALKKKYLSFAQHFVTAFAPEILNTYLRQVDLYVTNQTWLSKKCQYHIFNYFTQCIKPKSTWTLLKPHVENLISSFVFPQLAFNSSKQAAWENDPVEYLRASIDEYESFSSPVFAATSFLYSLATNRTKSTFLPTLAFINNVLGSNAPPPQRFGALNMTAALGPWMLAHPDVKGKMEQFVLQFVLPEYTSSEPYMRAVACEILGTVAKAGLNWSNEENLAVQYRAVIALLDDSQLPVRVHAALALTELVVNNETVKAAVAPQVGKFIQDLLKLSDETDLEVLGHSMEVMVDCYQTELLPVATQLSARLCESYMRLARECVAQEDAASGTDFDAIGDDDKTYSAMNIAKTIGTVVSSIDNAPEILAQVQDVILPIIIFTLEKRLLELLDNMYDLVDSLTFRMRTISPNMWPVLEITYKLFKSEAVDFLDEMLPSLDNFVSFGSDVIKTRADYKQMLVDIYTTAMTNDQLGENDRVNGCKLAESLLLNLRGNLDEFLQTIVNTALSHFDKAETKALKLSNLEVLVNAVLYNPSAALHFIEGFRPGMARTFFDSWFNAIKSSETQLPRVHDKKLSILALCALLELAPVAIPENLKDGWPAIVGGAIKVFHDLPRAVEERQKLEEQLETDLESDEGVDDKLLNLKEDDEDVWDEEYTYLEMLAEESARLREAATKSSEEDDSATLSSESEEEIEEELGYISPLDVVDPYITFKSALTTFQMQNGPVYQAATTALSIDEQTALMEIMRIAETHVNAPAA</sequence>
<accession>A0A0C2TII7</accession>
<evidence type="ECO:0000256" key="6">
    <source>
        <dbReference type="ARBA" id="ARBA00023242"/>
    </source>
</evidence>
<dbReference type="InterPro" id="IPR011989">
    <property type="entry name" value="ARM-like"/>
</dbReference>
<evidence type="ECO:0000313" key="9">
    <source>
        <dbReference type="EMBL" id="KIL66794.1"/>
    </source>
</evidence>
<keyword evidence="6" id="KW-0539">Nucleus</keyword>